<dbReference type="AlphaFoldDB" id="W6ZJQ1"/>
<proteinExistence type="predicted"/>
<gene>
    <name evidence="1" type="ORF">COCMIDRAFT_99744</name>
</gene>
<dbReference type="KEGG" id="bor:COCMIDRAFT_99744"/>
<evidence type="ECO:0000313" key="1">
    <source>
        <dbReference type="EMBL" id="EUC43816.1"/>
    </source>
</evidence>
<protein>
    <recommendedName>
        <fullName evidence="3">Gamma-glutamylcyclotransferase AIG2-like domain-containing protein</fullName>
    </recommendedName>
</protein>
<keyword evidence="2" id="KW-1185">Reference proteome</keyword>
<feature type="non-terminal residue" evidence="1">
    <location>
        <position position="1"/>
    </location>
</feature>
<dbReference type="HOGENOM" id="CLU_2270056_0_0_1"/>
<dbReference type="OrthoDB" id="3694777at2759"/>
<accession>W6ZJQ1</accession>
<dbReference type="RefSeq" id="XP_007689647.1">
    <property type="nucleotide sequence ID" value="XM_007691457.1"/>
</dbReference>
<dbReference type="GeneID" id="19129522"/>
<sequence length="103" mass="11378">EGVCPMFCFFHGSLASPSRLSRLFAIPSSQLLRLEPATLLDGEILAWAGRNRALANYPGERVNGCIYSVMSMGQEDGLRDGYEVVRECHDRGERDGSEDISIL</sequence>
<dbReference type="Proteomes" id="UP000054032">
    <property type="component" value="Unassembled WGS sequence"/>
</dbReference>
<evidence type="ECO:0008006" key="3">
    <source>
        <dbReference type="Google" id="ProtNLM"/>
    </source>
</evidence>
<evidence type="ECO:0000313" key="2">
    <source>
        <dbReference type="Proteomes" id="UP000054032"/>
    </source>
</evidence>
<organism evidence="1 2">
    <name type="scientific">Bipolaris oryzae ATCC 44560</name>
    <dbReference type="NCBI Taxonomy" id="930090"/>
    <lineage>
        <taxon>Eukaryota</taxon>
        <taxon>Fungi</taxon>
        <taxon>Dikarya</taxon>
        <taxon>Ascomycota</taxon>
        <taxon>Pezizomycotina</taxon>
        <taxon>Dothideomycetes</taxon>
        <taxon>Pleosporomycetidae</taxon>
        <taxon>Pleosporales</taxon>
        <taxon>Pleosporineae</taxon>
        <taxon>Pleosporaceae</taxon>
        <taxon>Bipolaris</taxon>
    </lineage>
</organism>
<name>W6ZJQ1_COCMI</name>
<reference evidence="1 2" key="1">
    <citation type="journal article" date="2013" name="PLoS Genet.">
        <title>Comparative genome structure, secondary metabolite, and effector coding capacity across Cochliobolus pathogens.</title>
        <authorList>
            <person name="Condon B.J."/>
            <person name="Leng Y."/>
            <person name="Wu D."/>
            <person name="Bushley K.E."/>
            <person name="Ohm R.A."/>
            <person name="Otillar R."/>
            <person name="Martin J."/>
            <person name="Schackwitz W."/>
            <person name="Grimwood J."/>
            <person name="MohdZainudin N."/>
            <person name="Xue C."/>
            <person name="Wang R."/>
            <person name="Manning V.A."/>
            <person name="Dhillon B."/>
            <person name="Tu Z.J."/>
            <person name="Steffenson B.J."/>
            <person name="Salamov A."/>
            <person name="Sun H."/>
            <person name="Lowry S."/>
            <person name="LaButti K."/>
            <person name="Han J."/>
            <person name="Copeland A."/>
            <person name="Lindquist E."/>
            <person name="Barry K."/>
            <person name="Schmutz J."/>
            <person name="Baker S.E."/>
            <person name="Ciuffetti L.M."/>
            <person name="Grigoriev I.V."/>
            <person name="Zhong S."/>
            <person name="Turgeon B.G."/>
        </authorList>
    </citation>
    <scope>NUCLEOTIDE SEQUENCE [LARGE SCALE GENOMIC DNA]</scope>
    <source>
        <strain evidence="1 2">ATCC 44560</strain>
    </source>
</reference>
<dbReference type="EMBL" id="KI964018">
    <property type="protein sequence ID" value="EUC43816.1"/>
    <property type="molecule type" value="Genomic_DNA"/>
</dbReference>